<evidence type="ECO:0000313" key="2">
    <source>
        <dbReference type="EMBL" id="TWU24766.1"/>
    </source>
</evidence>
<dbReference type="Proteomes" id="UP000318437">
    <property type="component" value="Unassembled WGS sequence"/>
</dbReference>
<reference evidence="2 3" key="1">
    <citation type="submission" date="2019-02" db="EMBL/GenBank/DDBJ databases">
        <title>Deep-cultivation of Planctomycetes and their phenomic and genomic characterization uncovers novel biology.</title>
        <authorList>
            <person name="Wiegand S."/>
            <person name="Jogler M."/>
            <person name="Boedeker C."/>
            <person name="Pinto D."/>
            <person name="Vollmers J."/>
            <person name="Rivas-Marin E."/>
            <person name="Kohn T."/>
            <person name="Peeters S.H."/>
            <person name="Heuer A."/>
            <person name="Rast P."/>
            <person name="Oberbeckmann S."/>
            <person name="Bunk B."/>
            <person name="Jeske O."/>
            <person name="Meyerdierks A."/>
            <person name="Storesund J.E."/>
            <person name="Kallscheuer N."/>
            <person name="Luecker S."/>
            <person name="Lage O.M."/>
            <person name="Pohl T."/>
            <person name="Merkel B.J."/>
            <person name="Hornburger P."/>
            <person name="Mueller R.-W."/>
            <person name="Bruemmer F."/>
            <person name="Labrenz M."/>
            <person name="Spormann A.M."/>
            <person name="Op Den Camp H."/>
            <person name="Overmann J."/>
            <person name="Amann R."/>
            <person name="Jetten M.S.M."/>
            <person name="Mascher T."/>
            <person name="Medema M.H."/>
            <person name="Devos D.P."/>
            <person name="Kaster A.-K."/>
            <person name="Ovreas L."/>
            <person name="Rohde M."/>
            <person name="Galperin M.Y."/>
            <person name="Jogler C."/>
        </authorList>
    </citation>
    <scope>NUCLEOTIDE SEQUENCE [LARGE SCALE GENOMIC DNA]</scope>
    <source>
        <strain evidence="2 3">Pla144</strain>
    </source>
</reference>
<organism evidence="2 3">
    <name type="scientific">Bythopirellula polymerisocia</name>
    <dbReference type="NCBI Taxonomy" id="2528003"/>
    <lineage>
        <taxon>Bacteria</taxon>
        <taxon>Pseudomonadati</taxon>
        <taxon>Planctomycetota</taxon>
        <taxon>Planctomycetia</taxon>
        <taxon>Pirellulales</taxon>
        <taxon>Lacipirellulaceae</taxon>
        <taxon>Bythopirellula</taxon>
    </lineage>
</organism>
<sequence precursor="true">MRLICFVLIALHNLCLGSYGFADDTQFTLDEFYEPEIAQAAIVDSAVEPASYNCQSCWNCNANCECDSCTQTVSWLSGPYFKLGLTSVLGDGLLDENRETGYTISMGGRQPVGPGLGGRRLFFDVGGSYLQAEGTTTRNVQGNQVNTTTNTSTIVDNAFQVTLEEVRRAGAHAGVGCYFGSLLDDRSEDPQARLGLVVGGRLSHIHGVFDTQQLVVPPAGNTLTQINAKSDMAGGIYVDFEALVLKRSSPLGDLQWTIDGEFAHDWIDISNFEKRGLATASLLFGFMVVR</sequence>
<proteinExistence type="predicted"/>
<evidence type="ECO:0000313" key="3">
    <source>
        <dbReference type="Proteomes" id="UP000318437"/>
    </source>
</evidence>
<feature type="signal peptide" evidence="1">
    <location>
        <begin position="1"/>
        <end position="22"/>
    </location>
</feature>
<keyword evidence="3" id="KW-1185">Reference proteome</keyword>
<name>A0A5C6CNY9_9BACT</name>
<feature type="chain" id="PRO_5022761169" description="Outer membrane protein beta-barrel domain-containing protein" evidence="1">
    <location>
        <begin position="23"/>
        <end position="290"/>
    </location>
</feature>
<protein>
    <recommendedName>
        <fullName evidence="4">Outer membrane protein beta-barrel domain-containing protein</fullName>
    </recommendedName>
</protein>
<evidence type="ECO:0008006" key="4">
    <source>
        <dbReference type="Google" id="ProtNLM"/>
    </source>
</evidence>
<keyword evidence="1" id="KW-0732">Signal</keyword>
<dbReference type="AlphaFoldDB" id="A0A5C6CNY9"/>
<evidence type="ECO:0000256" key="1">
    <source>
        <dbReference type="SAM" id="SignalP"/>
    </source>
</evidence>
<dbReference type="EMBL" id="SJPS01000005">
    <property type="protein sequence ID" value="TWU24766.1"/>
    <property type="molecule type" value="Genomic_DNA"/>
</dbReference>
<accession>A0A5C6CNY9</accession>
<comment type="caution">
    <text evidence="2">The sequence shown here is derived from an EMBL/GenBank/DDBJ whole genome shotgun (WGS) entry which is preliminary data.</text>
</comment>
<gene>
    <name evidence="2" type="ORF">Pla144_36520</name>
</gene>